<dbReference type="OrthoDB" id="665764at2"/>
<reference evidence="1 2" key="1">
    <citation type="submission" date="2017-06" db="EMBL/GenBank/DDBJ databases">
        <title>Description of Avrilella dinanensis gen. nov. sp. nov.</title>
        <authorList>
            <person name="Leyer C."/>
            <person name="Sassi M."/>
            <person name="Minet J."/>
            <person name="Kayal S."/>
            <person name="Cattoir V."/>
        </authorList>
    </citation>
    <scope>NUCLEOTIDE SEQUENCE [LARGE SCALE GENOMIC DNA]</scope>
    <source>
        <strain evidence="1 2">UR159</strain>
    </source>
</reference>
<evidence type="ECO:0000313" key="2">
    <source>
        <dbReference type="Proteomes" id="UP000231960"/>
    </source>
</evidence>
<dbReference type="InterPro" id="IPR005358">
    <property type="entry name" value="Puta_zinc/iron-chelating_dom"/>
</dbReference>
<dbReference type="PANTHER" id="PTHR35866:SF1">
    <property type="entry name" value="YKGJ FAMILY CYSTEINE CLUSTER PROTEIN"/>
    <property type="match status" value="1"/>
</dbReference>
<dbReference type="RefSeq" id="WP_100677324.1">
    <property type="nucleotide sequence ID" value="NZ_NIPO01000001.1"/>
</dbReference>
<protein>
    <submittedName>
        <fullName evidence="1">Zinc/iron-chelating domain-containing protein</fullName>
    </submittedName>
</protein>
<dbReference type="PANTHER" id="PTHR35866">
    <property type="entry name" value="PUTATIVE-RELATED"/>
    <property type="match status" value="1"/>
</dbReference>
<dbReference type="Proteomes" id="UP000231960">
    <property type="component" value="Unassembled WGS sequence"/>
</dbReference>
<gene>
    <name evidence="1" type="ORF">CDL10_03880</name>
</gene>
<dbReference type="AlphaFoldDB" id="A0A2M9R4F5"/>
<sequence>MKLEDYHKKARIKQAEHKKFLARIKSKPPKHFDQKMQEIHNDVFNRIDCLSCANCCKTTGPLFTQKDIERLAKVFRLKPQQFIETYLRIDEDNDYVLQSVPCPFLGSDNYCSVYEDRPKACREYPHTDRRKFYQINHLTIKNTLICPAAYEVVEQMSKEFK</sequence>
<dbReference type="EMBL" id="NIPO01000001">
    <property type="protein sequence ID" value="PJR03756.1"/>
    <property type="molecule type" value="Genomic_DNA"/>
</dbReference>
<proteinExistence type="predicted"/>
<organism evidence="1 2">
    <name type="scientific">Avrilella dinanensis</name>
    <dbReference type="NCBI Taxonomy" id="2008672"/>
    <lineage>
        <taxon>Bacteria</taxon>
        <taxon>Pseudomonadati</taxon>
        <taxon>Bacteroidota</taxon>
        <taxon>Flavobacteriia</taxon>
        <taxon>Flavobacteriales</taxon>
        <taxon>Flavobacteriaceae</taxon>
        <taxon>Avrilella</taxon>
    </lineage>
</organism>
<dbReference type="Pfam" id="PF03692">
    <property type="entry name" value="CxxCxxCC"/>
    <property type="match status" value="1"/>
</dbReference>
<evidence type="ECO:0000313" key="1">
    <source>
        <dbReference type="EMBL" id="PJR03756.1"/>
    </source>
</evidence>
<keyword evidence="2" id="KW-1185">Reference proteome</keyword>
<comment type="caution">
    <text evidence="1">The sequence shown here is derived from an EMBL/GenBank/DDBJ whole genome shotgun (WGS) entry which is preliminary data.</text>
</comment>
<accession>A0A2M9R4F5</accession>
<name>A0A2M9R4F5_9FLAO</name>